<dbReference type="PANTHER" id="PTHR48051">
    <property type="match status" value="1"/>
</dbReference>
<dbReference type="InterPro" id="IPR032675">
    <property type="entry name" value="LRR_dom_sf"/>
</dbReference>
<dbReference type="GO" id="GO:0005737">
    <property type="term" value="C:cytoplasm"/>
    <property type="evidence" value="ECO:0007669"/>
    <property type="project" value="TreeGrafter"/>
</dbReference>
<dbReference type="Proteomes" id="UP000232188">
    <property type="component" value="Unassembled WGS sequence"/>
</dbReference>
<dbReference type="InterPro" id="IPR050216">
    <property type="entry name" value="LRR_domain-containing"/>
</dbReference>
<dbReference type="InterPro" id="IPR003591">
    <property type="entry name" value="Leu-rich_rpt_typical-subtyp"/>
</dbReference>
<reference evidence="5 6" key="1">
    <citation type="submission" date="2017-07" db="EMBL/GenBank/DDBJ databases">
        <title>Leptospira spp. isolated from tropical soils.</title>
        <authorList>
            <person name="Thibeaux R."/>
            <person name="Iraola G."/>
            <person name="Ferres I."/>
            <person name="Bierque E."/>
            <person name="Girault D."/>
            <person name="Soupe-Gilbert M.-E."/>
            <person name="Picardeau M."/>
            <person name="Goarant C."/>
        </authorList>
    </citation>
    <scope>NUCLEOTIDE SEQUENCE [LARGE SCALE GENOMIC DNA]</scope>
    <source>
        <strain evidence="3 6">FH2-B-C1</strain>
        <strain evidence="4 5">FH2-B-D1</strain>
    </source>
</reference>
<evidence type="ECO:0008006" key="7">
    <source>
        <dbReference type="Google" id="ProtNLM"/>
    </source>
</evidence>
<keyword evidence="2" id="KW-0677">Repeat</keyword>
<dbReference type="EMBL" id="NPDV01000008">
    <property type="protein sequence ID" value="PJZ53367.1"/>
    <property type="molecule type" value="Genomic_DNA"/>
</dbReference>
<accession>A0A2M9YPA3</accession>
<proteinExistence type="predicted"/>
<gene>
    <name evidence="4" type="ORF">CH376_00300</name>
    <name evidence="3" type="ORF">CH380_10810</name>
</gene>
<dbReference type="SUPFAM" id="SSF52058">
    <property type="entry name" value="L domain-like"/>
    <property type="match status" value="1"/>
</dbReference>
<evidence type="ECO:0000313" key="3">
    <source>
        <dbReference type="EMBL" id="PJZ53367.1"/>
    </source>
</evidence>
<keyword evidence="1" id="KW-0433">Leucine-rich repeat</keyword>
<evidence type="ECO:0000256" key="2">
    <source>
        <dbReference type="ARBA" id="ARBA00022737"/>
    </source>
</evidence>
<dbReference type="RefSeq" id="WP_100785841.1">
    <property type="nucleotide sequence ID" value="NZ_NPDU01000001.1"/>
</dbReference>
<dbReference type="InterPro" id="IPR001611">
    <property type="entry name" value="Leu-rich_rpt"/>
</dbReference>
<evidence type="ECO:0000313" key="4">
    <source>
        <dbReference type="EMBL" id="PJZ64012.1"/>
    </source>
</evidence>
<protein>
    <recommendedName>
        <fullName evidence="7">Leucine-rich repeat domain-containing protein</fullName>
    </recommendedName>
</protein>
<sequence length="218" mass="24341">MKFFLSKKKRTSILILSVIFLFLETCKKNTEEILNEANANADSIAVLDLGMQKLTSIPEGVCKFPNLKRLDLRLNSLASLPDSLGDCKSVEQLNVFGNDLKTFPSALSKLKNLKVLLAGNNDLTNLPSELLFLPEIKTIYMDQNKLTLTEADVDILASLSNLEELDLNLNSGIKSLPTNYAKLKNLTRLKRLNIKKTSLKGEDADKLQTILPKTKIDY</sequence>
<dbReference type="PANTHER" id="PTHR48051:SF1">
    <property type="entry name" value="RAS SUPPRESSOR PROTEIN 1"/>
    <property type="match status" value="1"/>
</dbReference>
<dbReference type="Pfam" id="PF13855">
    <property type="entry name" value="LRR_8"/>
    <property type="match status" value="1"/>
</dbReference>
<evidence type="ECO:0000256" key="1">
    <source>
        <dbReference type="ARBA" id="ARBA00022614"/>
    </source>
</evidence>
<evidence type="ECO:0000313" key="5">
    <source>
        <dbReference type="Proteomes" id="UP000232149"/>
    </source>
</evidence>
<dbReference type="EMBL" id="NPDU01000001">
    <property type="protein sequence ID" value="PJZ64012.1"/>
    <property type="molecule type" value="Genomic_DNA"/>
</dbReference>
<dbReference type="AlphaFoldDB" id="A0A2M9YPA3"/>
<dbReference type="Proteomes" id="UP000232149">
    <property type="component" value="Unassembled WGS sequence"/>
</dbReference>
<dbReference type="SMART" id="SM00369">
    <property type="entry name" value="LRR_TYP"/>
    <property type="match status" value="3"/>
</dbReference>
<comment type="caution">
    <text evidence="3">The sequence shown here is derived from an EMBL/GenBank/DDBJ whole genome shotgun (WGS) entry which is preliminary data.</text>
</comment>
<name>A0A2M9YPA3_9LEPT</name>
<dbReference type="Gene3D" id="3.80.10.10">
    <property type="entry name" value="Ribonuclease Inhibitor"/>
    <property type="match status" value="2"/>
</dbReference>
<keyword evidence="5" id="KW-1185">Reference proteome</keyword>
<organism evidence="3 6">
    <name type="scientific">Leptospira adleri</name>
    <dbReference type="NCBI Taxonomy" id="2023186"/>
    <lineage>
        <taxon>Bacteria</taxon>
        <taxon>Pseudomonadati</taxon>
        <taxon>Spirochaetota</taxon>
        <taxon>Spirochaetia</taxon>
        <taxon>Leptospirales</taxon>
        <taxon>Leptospiraceae</taxon>
        <taxon>Leptospira</taxon>
    </lineage>
</organism>
<evidence type="ECO:0000313" key="6">
    <source>
        <dbReference type="Proteomes" id="UP000232188"/>
    </source>
</evidence>